<dbReference type="PANTHER" id="PTHR10063">
    <property type="entry name" value="TUBERIN"/>
    <property type="match status" value="1"/>
</dbReference>
<evidence type="ECO:0000313" key="4">
    <source>
        <dbReference type="EMBL" id="CAJ0578761.1"/>
    </source>
</evidence>
<dbReference type="GO" id="GO:0051056">
    <property type="term" value="P:regulation of small GTPase mediated signal transduction"/>
    <property type="evidence" value="ECO:0007669"/>
    <property type="project" value="InterPro"/>
</dbReference>
<dbReference type="InterPro" id="IPR000331">
    <property type="entry name" value="Rap/Ran_GAP_dom"/>
</dbReference>
<name>A0AA36G7Q3_9BILA</name>
<dbReference type="GO" id="GO:0005737">
    <property type="term" value="C:cytoplasm"/>
    <property type="evidence" value="ECO:0007669"/>
    <property type="project" value="TreeGrafter"/>
</dbReference>
<dbReference type="Pfam" id="PF02145">
    <property type="entry name" value="Rap_GAP"/>
    <property type="match status" value="1"/>
</dbReference>
<organism evidence="4 5">
    <name type="scientific">Mesorhabditis spiculigera</name>
    <dbReference type="NCBI Taxonomy" id="96644"/>
    <lineage>
        <taxon>Eukaryota</taxon>
        <taxon>Metazoa</taxon>
        <taxon>Ecdysozoa</taxon>
        <taxon>Nematoda</taxon>
        <taxon>Chromadorea</taxon>
        <taxon>Rhabditida</taxon>
        <taxon>Rhabditina</taxon>
        <taxon>Rhabditomorpha</taxon>
        <taxon>Rhabditoidea</taxon>
        <taxon>Rhabditidae</taxon>
        <taxon>Mesorhabditinae</taxon>
        <taxon>Mesorhabditis</taxon>
    </lineage>
</organism>
<dbReference type="PROSITE" id="PS50085">
    <property type="entry name" value="RAPGAP"/>
    <property type="match status" value="1"/>
</dbReference>
<dbReference type="Proteomes" id="UP001177023">
    <property type="component" value="Unassembled WGS sequence"/>
</dbReference>
<dbReference type="GO" id="GO:0005096">
    <property type="term" value="F:GTPase activator activity"/>
    <property type="evidence" value="ECO:0007669"/>
    <property type="project" value="UniProtKB-KW"/>
</dbReference>
<gene>
    <name evidence="4" type="ORF">MSPICULIGERA_LOCUS17002</name>
</gene>
<dbReference type="Gene3D" id="3.40.50.11210">
    <property type="entry name" value="Rap/Ran-GAP"/>
    <property type="match status" value="1"/>
</dbReference>
<proteinExistence type="predicted"/>
<sequence length="1288" mass="143468">MFARKQKSSDMIQSVSRFADVHRDPVSRVKHLKLLLDSLSIHEKRQLIDDYSFETFHLVDELLLQTEISGNPQAAIEAESGLWTLEQLLCLAPELVGNGWQIHAIESLLKKAIYPHNLLAVRKIAIRLFLIWYQELSVFGKATPDLDRVFQCLLPFFPLRNGGSTELILQEYCQSAGNVQWSSQLSQQPASPGGNKLSAKERAQMLQVYLDKFLEYCTRETTRIEWNDESHRLECAKFILDKVISLYIQETFPDLETNGVDVFGGWEGAGDTGETLDTADPIIIARYWLIRWINNVGGVTLAANTGPVHPGLILFNEALFSCTKATNTLLSLQREAMQLPLPCNNVIHKVVTVLSAWLTQQELPKFVLSKQVSADSCSLLVLHVLLSFFHSPYLKQPGDRAQAATSIAFSILRACRDLVSNKQLSHPLSTRFWNELIARLCDAGLEVCSSADRFAQDTAAAFASTILTTMVMVKTVRQIDVEDRLWDNAHDVFAHGIWMPIATQWSKISNSVTRAMVLHTAHVDMFTKEDVERVQTQSISSRRGPRSEASTRTAIDSTGEPSPTPGDEVNSIATDESADEVVFIETDEITKHVQGADGDMTKWLLTWKHVMCMLGPQSKGAAVIAVDTIGQTIQQLLAIGLNSLANWLCDRLLAVPLAVQPQCVAPLAQVLSTARCPPQLQAHILYSLINLLTTADQNVVSHMASMRPKHLSILAPHLLQALPRLGHAPSNDLLKSLALLCGEHSSVEALLLRNLSQADLTLNLALLCVNALALLIVQRADIELMQRVVDCLRAHRLCPKLMPVFCSTVLPLSKFGIGSAVLETLRTCAGLLREERLRTEVEWQLVTLCVEGRRREAPNVLSGILADRQQILEGEMFCYAGQWPLPGFSAAKWNSSDLPLPQNNTLNRQDISFIDRKRSIISVAKTGSCEMTCRTPVGKHLWVVNQHSLQQTPNNLVSDWLKKEAGKGRRGTRDGGGILGAMEDPLDALLTRPLESPTHKTPLDIDSWSQLIQGSRRIPQTLGTAPPSTSQMPTTQLLEWRAFAASMGFVPAASEVPSNFARDLKHLDNTSAREVHKFALIYVPPGPMDKQTILAATTHSNEFGKFTNEMGWEVRIGKDHDGYSGGLTADTVANYWATSECEAVFHVSTKLEGDFTHKVRHLGNDEVHIVWNENLQRYRRDIIATKFCDVLMIVEIADAHNYRVRIETQTPLEFGPLFDGALVHRSELATLVRTTALNASRAYRLARDEHARPLRHRETVFTNDTKRQINPTHLCDAINSLYIPTMVV</sequence>
<protein>
    <recommendedName>
        <fullName evidence="3">Rap-GAP domain-containing protein</fullName>
    </recommendedName>
</protein>
<evidence type="ECO:0000256" key="1">
    <source>
        <dbReference type="ARBA" id="ARBA00022468"/>
    </source>
</evidence>
<dbReference type="InterPro" id="IPR027107">
    <property type="entry name" value="Tuberin/Ral-act_asu"/>
</dbReference>
<dbReference type="EMBL" id="CATQJA010002654">
    <property type="protein sequence ID" value="CAJ0578761.1"/>
    <property type="molecule type" value="Genomic_DNA"/>
</dbReference>
<evidence type="ECO:0000256" key="2">
    <source>
        <dbReference type="SAM" id="MobiDB-lite"/>
    </source>
</evidence>
<feature type="domain" description="Rap-GAP" evidence="3">
    <location>
        <begin position="1064"/>
        <end position="1264"/>
    </location>
</feature>
<dbReference type="FunFam" id="3.40.50.11210:FF:000001">
    <property type="entry name" value="Ral GTPase-activating protein subunit alpha-1 isoform 1"/>
    <property type="match status" value="1"/>
</dbReference>
<feature type="compositionally biased region" description="Polar residues" evidence="2">
    <location>
        <begin position="548"/>
        <end position="561"/>
    </location>
</feature>
<reference evidence="4" key="1">
    <citation type="submission" date="2023-06" db="EMBL/GenBank/DDBJ databases">
        <authorList>
            <person name="Delattre M."/>
        </authorList>
    </citation>
    <scope>NUCLEOTIDE SEQUENCE</scope>
    <source>
        <strain evidence="4">AF72</strain>
    </source>
</reference>
<evidence type="ECO:0000259" key="3">
    <source>
        <dbReference type="PROSITE" id="PS50085"/>
    </source>
</evidence>
<keyword evidence="1" id="KW-0343">GTPase activation</keyword>
<dbReference type="InterPro" id="IPR035974">
    <property type="entry name" value="Rap/Ran-GAP_sf"/>
</dbReference>
<feature type="non-terminal residue" evidence="4">
    <location>
        <position position="1"/>
    </location>
</feature>
<keyword evidence="5" id="KW-1185">Reference proteome</keyword>
<dbReference type="SUPFAM" id="SSF111347">
    <property type="entry name" value="Rap/Ran-GAP"/>
    <property type="match status" value="1"/>
</dbReference>
<evidence type="ECO:0000313" key="5">
    <source>
        <dbReference type="Proteomes" id="UP001177023"/>
    </source>
</evidence>
<dbReference type="PANTHER" id="PTHR10063:SF11">
    <property type="entry name" value="RHO GTPASE-ACTIVATING PROTEIN CG5521-RELATED"/>
    <property type="match status" value="1"/>
</dbReference>
<dbReference type="GO" id="GO:0005634">
    <property type="term" value="C:nucleus"/>
    <property type="evidence" value="ECO:0007669"/>
    <property type="project" value="InterPro"/>
</dbReference>
<comment type="caution">
    <text evidence="4">The sequence shown here is derived from an EMBL/GenBank/DDBJ whole genome shotgun (WGS) entry which is preliminary data.</text>
</comment>
<feature type="region of interest" description="Disordered" evidence="2">
    <location>
        <begin position="534"/>
        <end position="571"/>
    </location>
</feature>
<accession>A0AA36G7Q3</accession>